<feature type="region of interest" description="Disordered" evidence="2">
    <location>
        <begin position="284"/>
        <end position="317"/>
    </location>
</feature>
<keyword evidence="4" id="KW-1185">Reference proteome</keyword>
<dbReference type="InterPro" id="IPR029068">
    <property type="entry name" value="Glyas_Bleomycin-R_OHBP_Dase"/>
</dbReference>
<evidence type="ECO:0000256" key="2">
    <source>
        <dbReference type="SAM" id="MobiDB-lite"/>
    </source>
</evidence>
<feature type="compositionally biased region" description="Low complexity" evidence="2">
    <location>
        <begin position="284"/>
        <end position="296"/>
    </location>
</feature>
<dbReference type="AlphaFoldDB" id="A0A8J4ET17"/>
<dbReference type="Gene3D" id="3.10.180.10">
    <property type="entry name" value="2,3-Dihydroxybiphenyl 1,2-Dioxygenase, domain 1"/>
    <property type="match status" value="1"/>
</dbReference>
<dbReference type="PROSITE" id="PS00934">
    <property type="entry name" value="GLYOXALASE_I_1"/>
    <property type="match status" value="1"/>
</dbReference>
<evidence type="ECO:0000256" key="1">
    <source>
        <dbReference type="ARBA" id="ARBA00022723"/>
    </source>
</evidence>
<gene>
    <name evidence="3" type="ORF">Vafri_2668</name>
</gene>
<dbReference type="GO" id="GO:0004462">
    <property type="term" value="F:lactoylglutathione lyase activity"/>
    <property type="evidence" value="ECO:0007669"/>
    <property type="project" value="InterPro"/>
</dbReference>
<dbReference type="EMBL" id="BNCO01000003">
    <property type="protein sequence ID" value="GIL45416.1"/>
    <property type="molecule type" value="Genomic_DNA"/>
</dbReference>
<evidence type="ECO:0000313" key="4">
    <source>
        <dbReference type="Proteomes" id="UP000747399"/>
    </source>
</evidence>
<feature type="region of interest" description="Disordered" evidence="2">
    <location>
        <begin position="65"/>
        <end position="84"/>
    </location>
</feature>
<proteinExistence type="predicted"/>
<dbReference type="PANTHER" id="PTHR40280:SF1">
    <property type="entry name" value="VOC DOMAIN-CONTAINING PROTEIN"/>
    <property type="match status" value="1"/>
</dbReference>
<dbReference type="Proteomes" id="UP000747399">
    <property type="component" value="Unassembled WGS sequence"/>
</dbReference>
<comment type="caution">
    <text evidence="3">The sequence shown here is derived from an EMBL/GenBank/DDBJ whole genome shotgun (WGS) entry which is preliminary data.</text>
</comment>
<dbReference type="PANTHER" id="PTHR40280">
    <property type="entry name" value="BLR6907 PROTEIN"/>
    <property type="match status" value="1"/>
</dbReference>
<organism evidence="3 4">
    <name type="scientific">Volvox africanus</name>
    <dbReference type="NCBI Taxonomy" id="51714"/>
    <lineage>
        <taxon>Eukaryota</taxon>
        <taxon>Viridiplantae</taxon>
        <taxon>Chlorophyta</taxon>
        <taxon>core chlorophytes</taxon>
        <taxon>Chlorophyceae</taxon>
        <taxon>CS clade</taxon>
        <taxon>Chlamydomonadales</taxon>
        <taxon>Volvocaceae</taxon>
        <taxon>Volvox</taxon>
    </lineage>
</organism>
<dbReference type="GO" id="GO:0046872">
    <property type="term" value="F:metal ion binding"/>
    <property type="evidence" value="ECO:0007669"/>
    <property type="project" value="UniProtKB-KW"/>
</dbReference>
<accession>A0A8J4ET17</accession>
<keyword evidence="1" id="KW-0479">Metal-binding</keyword>
<dbReference type="InterPro" id="IPR018146">
    <property type="entry name" value="Glyoxalase_1_CS"/>
</dbReference>
<sequence>MHSLTPCSVTKQFRAPATTSKGFHTGVLPARILRLVSGIAHLPRFPPRRPFSWLRHVMASAAFPSPPDHTTRIPLEPSAAPGPRGPRPFFDVRLEIGPVEVATGAASTDAEVVEDVEERCQDVGNIVLMEHINLEVPDLEVARLFYGEGLGLTADPGTTGTQRGGYHVMWYNIGKQQFHIARGPAAQVLPPGSVVGLVMPNVGAMAERLEGIRRLLGDVSLTYARGDTLEVVDPYGNTFVVHASLPHFPGRQGIAYVQLPCFRGTAHQIAGFYAARMGARCRVSAPAPTSSPAGSGAEAGGTRHDGGGTRGSTSGAPVRAEVVVGPGQRLVFVEQGQLGPRSDKTVASLFGGWHLAMYVADFSTTFRAIHHPDRPPFNEHPYRDTYSNVRDALRNHQFRFQDIISTEQGEGQEEDGVLLYRISHEVRSLHHPLYGRPLYGRETGFV</sequence>
<evidence type="ECO:0008006" key="5">
    <source>
        <dbReference type="Google" id="ProtNLM"/>
    </source>
</evidence>
<dbReference type="SUPFAM" id="SSF54593">
    <property type="entry name" value="Glyoxalase/Bleomycin resistance protein/Dihydroxybiphenyl dioxygenase"/>
    <property type="match status" value="1"/>
</dbReference>
<protein>
    <recommendedName>
        <fullName evidence="5">VOC domain-containing protein</fullName>
    </recommendedName>
</protein>
<evidence type="ECO:0000313" key="3">
    <source>
        <dbReference type="EMBL" id="GIL45416.1"/>
    </source>
</evidence>
<name>A0A8J4ET17_9CHLO</name>
<reference evidence="3" key="1">
    <citation type="journal article" date="2021" name="Proc. Natl. Acad. Sci. U.S.A.">
        <title>Three genomes in the algal genus Volvox reveal the fate of a haploid sex-determining region after a transition to homothallism.</title>
        <authorList>
            <person name="Yamamoto K."/>
            <person name="Hamaji T."/>
            <person name="Kawai-Toyooka H."/>
            <person name="Matsuzaki R."/>
            <person name="Takahashi F."/>
            <person name="Nishimura Y."/>
            <person name="Kawachi M."/>
            <person name="Noguchi H."/>
            <person name="Minakuchi Y."/>
            <person name="Umen J.G."/>
            <person name="Toyoda A."/>
            <person name="Nozaki H."/>
        </authorList>
    </citation>
    <scope>NUCLEOTIDE SEQUENCE</scope>
    <source>
        <strain evidence="3">NIES-3780</strain>
    </source>
</reference>